<name>A0A6P4E9B9_DRORH</name>
<dbReference type="PANTHER" id="PTHR36695:SF12">
    <property type="entry name" value="AGAP008648-PA"/>
    <property type="match status" value="1"/>
</dbReference>
<protein>
    <submittedName>
        <fullName evidence="2">C3 and PZP-like alpha-2-macroglobulin domain-containing protein 8 isoform X2</fullName>
    </submittedName>
</protein>
<organism evidence="2">
    <name type="scientific">Drosophila rhopaloa</name>
    <name type="common">Fruit fly</name>
    <dbReference type="NCBI Taxonomy" id="1041015"/>
    <lineage>
        <taxon>Eukaryota</taxon>
        <taxon>Metazoa</taxon>
        <taxon>Ecdysozoa</taxon>
        <taxon>Arthropoda</taxon>
        <taxon>Hexapoda</taxon>
        <taxon>Insecta</taxon>
        <taxon>Pterygota</taxon>
        <taxon>Neoptera</taxon>
        <taxon>Endopterygota</taxon>
        <taxon>Diptera</taxon>
        <taxon>Brachycera</taxon>
        <taxon>Muscomorpha</taxon>
        <taxon>Ephydroidea</taxon>
        <taxon>Drosophilidae</taxon>
        <taxon>Drosophila</taxon>
        <taxon>Sophophora</taxon>
    </lineage>
</organism>
<sequence>MPIEINTPDKLEYQFFPARGGLFTFKVRSPKDAHLALTPAPEDTGPIYEIFLGGWENTKSVIRKNRQKPEVAQVRTPGILNANEFRGFWVRWYDNVITVGREGTAAALLSYDAGSLFPVKFVGICTGWGASGSWQLDGGYLQSKTELEDWVSELPEEYYSNRKDRQEAKDGEITSNKNVWNIFAATTKLSPFHFPTAHPCILGFEAQYYVSGRCC</sequence>
<dbReference type="PANTHER" id="PTHR36695">
    <property type="entry name" value="AGAP008648-PA"/>
    <property type="match status" value="1"/>
</dbReference>
<dbReference type="RefSeq" id="XP_016974595.1">
    <property type="nucleotide sequence ID" value="XM_017119106.1"/>
</dbReference>
<feature type="domain" description="Farnesoic acid O-methyl transferase" evidence="1">
    <location>
        <begin position="10"/>
        <end position="137"/>
    </location>
</feature>
<evidence type="ECO:0000313" key="2">
    <source>
        <dbReference type="RefSeq" id="XP_016974595.1"/>
    </source>
</evidence>
<proteinExistence type="predicted"/>
<reference evidence="2" key="1">
    <citation type="submission" date="2025-08" db="UniProtKB">
        <authorList>
            <consortium name="RefSeq"/>
        </authorList>
    </citation>
    <scope>IDENTIFICATION</scope>
</reference>
<evidence type="ECO:0000259" key="1">
    <source>
        <dbReference type="Pfam" id="PF12248"/>
    </source>
</evidence>
<dbReference type="Pfam" id="PF12248">
    <property type="entry name" value="Methyltransf_FA"/>
    <property type="match status" value="1"/>
</dbReference>
<dbReference type="InterPro" id="IPR022041">
    <property type="entry name" value="Methyltransf_FA"/>
</dbReference>
<dbReference type="OrthoDB" id="2142040at2759"/>
<accession>A0A6P4E9B9</accession>
<gene>
    <name evidence="2" type="primary">LOC108041240</name>
</gene>
<dbReference type="AlphaFoldDB" id="A0A6P4E9B9"/>